<name>C7ZFW6_FUSV7</name>
<evidence type="ECO:0008006" key="4">
    <source>
        <dbReference type="Google" id="ProtNLM"/>
    </source>
</evidence>
<organism evidence="2 3">
    <name type="scientific">Fusarium vanettenii (strain ATCC MYA-4622 / CBS 123669 / FGSC 9596 / NRRL 45880 / 77-13-4)</name>
    <name type="common">Fusarium solani subsp. pisi</name>
    <dbReference type="NCBI Taxonomy" id="660122"/>
    <lineage>
        <taxon>Eukaryota</taxon>
        <taxon>Fungi</taxon>
        <taxon>Dikarya</taxon>
        <taxon>Ascomycota</taxon>
        <taxon>Pezizomycotina</taxon>
        <taxon>Sordariomycetes</taxon>
        <taxon>Hypocreomycetidae</taxon>
        <taxon>Hypocreales</taxon>
        <taxon>Nectriaceae</taxon>
        <taxon>Fusarium</taxon>
        <taxon>Fusarium solani species complex</taxon>
        <taxon>Fusarium vanettenii</taxon>
    </lineage>
</organism>
<dbReference type="OMA" id="YDYAQRV"/>
<sequence length="494" mass="54753">MTTPVIDTRKVLMLTNIEHGQSNVFLAAAQAILEADPSVEVHFATFRGLEGSVAEVSEYARGSTPGVRPIVYHEIQGLSYRQGLQNYTERHNIPARPGYFADSVSTPLSFSATKQAIRDFLPAFIPYTGEELGEIVASIIGIIKDVNADLVVLDPLMTAGLTTVWHLQVKYMVLSPNTIKDFAAAGQPRGEKFWKYPALFTGYSYPVPWHLIPLNVYFLFYMAYLWITSRHRKETTTHLKDKLGIDLKTAIDLQRSTPESPKIAVGFLPELDFEGILPNNILPCGPILRSALPIEESDPELGKWLAKGPTVYINLGSMCQIDEQQMIEMASAIKATIDRFQTSCKRPLQVLWKLKTHKGINTQNAKIVDILGKDIVADQVRIVDWVVSEPIAILRTGHVICSVHHGGANSFNEAVRVEMLGVGRLGSKNTKPRWTAKGLGQSLIDVIMGKDYEAMKKRAEDLARLCKDAGEGREVAAKFILEEMAAEDDLPVSV</sequence>
<accession>C7ZFW6</accession>
<protein>
    <recommendedName>
        <fullName evidence="4">Glycosyltransferase family 28 N-terminal domain-containing protein</fullName>
    </recommendedName>
</protein>
<dbReference type="GeneID" id="9664960"/>
<dbReference type="EMBL" id="GG698924">
    <property type="protein sequence ID" value="EEU37048.1"/>
    <property type="molecule type" value="Genomic_DNA"/>
</dbReference>
<gene>
    <name evidence="2" type="ORF">NECHADRAFT_52204</name>
</gene>
<keyword evidence="1" id="KW-1133">Transmembrane helix</keyword>
<evidence type="ECO:0000313" key="2">
    <source>
        <dbReference type="EMBL" id="EEU37048.1"/>
    </source>
</evidence>
<dbReference type="AlphaFoldDB" id="C7ZFW6"/>
<dbReference type="eggNOG" id="KOG1192">
    <property type="taxonomic scope" value="Eukaryota"/>
</dbReference>
<dbReference type="SUPFAM" id="SSF53756">
    <property type="entry name" value="UDP-Glycosyltransferase/glycogen phosphorylase"/>
    <property type="match status" value="1"/>
</dbReference>
<reference evidence="2 3" key="1">
    <citation type="journal article" date="2009" name="PLoS Genet.">
        <title>The genome of Nectria haematococca: contribution of supernumerary chromosomes to gene expansion.</title>
        <authorList>
            <person name="Coleman J.J."/>
            <person name="Rounsley S.D."/>
            <person name="Rodriguez-Carres M."/>
            <person name="Kuo A."/>
            <person name="Wasmann C.C."/>
            <person name="Grimwood J."/>
            <person name="Schmutz J."/>
            <person name="Taga M."/>
            <person name="White G.J."/>
            <person name="Zhou S."/>
            <person name="Schwartz D.C."/>
            <person name="Freitag M."/>
            <person name="Ma L.J."/>
            <person name="Danchin E.G."/>
            <person name="Henrissat B."/>
            <person name="Coutinho P.M."/>
            <person name="Nelson D.R."/>
            <person name="Straney D."/>
            <person name="Napoli C.A."/>
            <person name="Barker B.M."/>
            <person name="Gribskov M."/>
            <person name="Rep M."/>
            <person name="Kroken S."/>
            <person name="Molnar I."/>
            <person name="Rensing C."/>
            <person name="Kennell J.C."/>
            <person name="Zamora J."/>
            <person name="Farman M.L."/>
            <person name="Selker E.U."/>
            <person name="Salamov A."/>
            <person name="Shapiro H."/>
            <person name="Pangilinan J."/>
            <person name="Lindquist E."/>
            <person name="Lamers C."/>
            <person name="Grigoriev I.V."/>
            <person name="Geiser D.M."/>
            <person name="Covert S.F."/>
            <person name="Temporini E."/>
            <person name="Vanetten H.D."/>
        </authorList>
    </citation>
    <scope>NUCLEOTIDE SEQUENCE [LARGE SCALE GENOMIC DNA]</scope>
    <source>
        <strain evidence="3">ATCC MYA-4622 / CBS 123669 / FGSC 9596 / NRRL 45880 / 77-13-4</strain>
    </source>
</reference>
<feature type="transmembrane region" description="Helical" evidence="1">
    <location>
        <begin position="207"/>
        <end position="227"/>
    </location>
</feature>
<dbReference type="RefSeq" id="XP_003042761.1">
    <property type="nucleotide sequence ID" value="XM_003042715.1"/>
</dbReference>
<dbReference type="Gene3D" id="3.40.50.2000">
    <property type="entry name" value="Glycogen Phosphorylase B"/>
    <property type="match status" value="1"/>
</dbReference>
<proteinExistence type="predicted"/>
<dbReference type="Proteomes" id="UP000005206">
    <property type="component" value="Chromosome 11"/>
</dbReference>
<keyword evidence="3" id="KW-1185">Reference proteome</keyword>
<dbReference type="KEGG" id="nhe:NECHADRAFT_52204"/>
<keyword evidence="1" id="KW-0472">Membrane</keyword>
<evidence type="ECO:0000313" key="3">
    <source>
        <dbReference type="Proteomes" id="UP000005206"/>
    </source>
</evidence>
<dbReference type="InParanoid" id="C7ZFW6"/>
<evidence type="ECO:0000256" key="1">
    <source>
        <dbReference type="SAM" id="Phobius"/>
    </source>
</evidence>
<dbReference type="OrthoDB" id="5835829at2759"/>
<dbReference type="HOGENOM" id="CLU_031484_0_0_1"/>
<dbReference type="VEuPathDB" id="FungiDB:NECHADRAFT_52204"/>
<keyword evidence="1" id="KW-0812">Transmembrane</keyword>